<evidence type="ECO:0000313" key="11">
    <source>
        <dbReference type="Proteomes" id="UP000198736"/>
    </source>
</evidence>
<feature type="transmembrane region" description="Helical" evidence="8">
    <location>
        <begin position="315"/>
        <end position="346"/>
    </location>
</feature>
<dbReference type="GO" id="GO:0016491">
    <property type="term" value="F:oxidoreductase activity"/>
    <property type="evidence" value="ECO:0007669"/>
    <property type="project" value="UniProtKB-KW"/>
</dbReference>
<dbReference type="STRING" id="1742973.COMA2_220043"/>
<keyword evidence="5 8" id="KW-1133">Transmembrane helix</keyword>
<keyword evidence="6 8" id="KW-0472">Membrane</keyword>
<keyword evidence="10" id="KW-0560">Oxidoreductase</keyword>
<feature type="transmembrane region" description="Helical" evidence="8">
    <location>
        <begin position="191"/>
        <end position="209"/>
    </location>
</feature>
<evidence type="ECO:0000256" key="7">
    <source>
        <dbReference type="RuleBase" id="RU000320"/>
    </source>
</evidence>
<dbReference type="PANTHER" id="PTHR42703">
    <property type="entry name" value="NADH DEHYDROGENASE"/>
    <property type="match status" value="1"/>
</dbReference>
<evidence type="ECO:0000256" key="3">
    <source>
        <dbReference type="ARBA" id="ARBA00022475"/>
    </source>
</evidence>
<evidence type="ECO:0000256" key="2">
    <source>
        <dbReference type="ARBA" id="ARBA00005346"/>
    </source>
</evidence>
<evidence type="ECO:0000256" key="1">
    <source>
        <dbReference type="ARBA" id="ARBA00004651"/>
    </source>
</evidence>
<dbReference type="InterPro" id="IPR050586">
    <property type="entry name" value="CPA3_Na-H_Antiporter_D"/>
</dbReference>
<dbReference type="EC" id="1.6.5.11" evidence="10"/>
<feature type="transmembrane region" description="Helical" evidence="8">
    <location>
        <begin position="274"/>
        <end position="295"/>
    </location>
</feature>
<feature type="transmembrane region" description="Helical" evidence="8">
    <location>
        <begin position="353"/>
        <end position="371"/>
    </location>
</feature>
<keyword evidence="3" id="KW-1003">Cell membrane</keyword>
<keyword evidence="4 7" id="KW-0812">Transmembrane</keyword>
<gene>
    <name evidence="10" type="ORF">COMA2_220043</name>
</gene>
<dbReference type="PANTHER" id="PTHR42703:SF1">
    <property type="entry name" value="NA(+)_H(+) ANTIPORTER SUBUNIT D1"/>
    <property type="match status" value="1"/>
</dbReference>
<evidence type="ECO:0000256" key="6">
    <source>
        <dbReference type="ARBA" id="ARBA00023136"/>
    </source>
</evidence>
<evidence type="ECO:0000259" key="9">
    <source>
        <dbReference type="Pfam" id="PF00361"/>
    </source>
</evidence>
<protein>
    <submittedName>
        <fullName evidence="10">Putative NADH-quinone oxidoreductase, subunit M</fullName>
        <ecNumber evidence="10">1.6.5.11</ecNumber>
    </submittedName>
</protein>
<feature type="transmembrane region" description="Helical" evidence="8">
    <location>
        <begin position="7"/>
        <end position="25"/>
    </location>
</feature>
<feature type="transmembrane region" description="Helical" evidence="8">
    <location>
        <begin position="221"/>
        <end position="241"/>
    </location>
</feature>
<name>A0A0S4LGG7_9BACT</name>
<dbReference type="Pfam" id="PF00361">
    <property type="entry name" value="Proton_antipo_M"/>
    <property type="match status" value="1"/>
</dbReference>
<feature type="transmembrane region" description="Helical" evidence="8">
    <location>
        <begin position="247"/>
        <end position="267"/>
    </location>
</feature>
<feature type="transmembrane region" description="Helical" evidence="8">
    <location>
        <begin position="135"/>
        <end position="156"/>
    </location>
</feature>
<feature type="transmembrane region" description="Helical" evidence="8">
    <location>
        <begin position="396"/>
        <end position="418"/>
    </location>
</feature>
<feature type="transmembrane region" description="Helical" evidence="8">
    <location>
        <begin position="37"/>
        <end position="56"/>
    </location>
</feature>
<evidence type="ECO:0000256" key="8">
    <source>
        <dbReference type="SAM" id="Phobius"/>
    </source>
</evidence>
<reference evidence="11" key="1">
    <citation type="submission" date="2015-10" db="EMBL/GenBank/DDBJ databases">
        <authorList>
            <person name="Luecker S."/>
            <person name="Luecker S."/>
        </authorList>
    </citation>
    <scope>NUCLEOTIDE SEQUENCE [LARGE SCALE GENOMIC DNA]</scope>
</reference>
<organism evidence="10 11">
    <name type="scientific">Candidatus Nitrospira nitrificans</name>
    <dbReference type="NCBI Taxonomy" id="1742973"/>
    <lineage>
        <taxon>Bacteria</taxon>
        <taxon>Pseudomonadati</taxon>
        <taxon>Nitrospirota</taxon>
        <taxon>Nitrospiria</taxon>
        <taxon>Nitrospirales</taxon>
        <taxon>Nitrospiraceae</taxon>
        <taxon>Nitrospira</taxon>
    </lineage>
</organism>
<proteinExistence type="inferred from homology"/>
<dbReference type="GO" id="GO:0005886">
    <property type="term" value="C:plasma membrane"/>
    <property type="evidence" value="ECO:0007669"/>
    <property type="project" value="UniProtKB-SubCell"/>
</dbReference>
<evidence type="ECO:0000313" key="10">
    <source>
        <dbReference type="EMBL" id="CUS36335.1"/>
    </source>
</evidence>
<feature type="transmembrane region" description="Helical" evidence="8">
    <location>
        <begin position="111"/>
        <end position="129"/>
    </location>
</feature>
<dbReference type="EMBL" id="CZPZ01000015">
    <property type="protein sequence ID" value="CUS36335.1"/>
    <property type="molecule type" value="Genomic_DNA"/>
</dbReference>
<evidence type="ECO:0000256" key="5">
    <source>
        <dbReference type="ARBA" id="ARBA00022989"/>
    </source>
</evidence>
<comment type="similarity">
    <text evidence="2">Belongs to the CPA3 antiporters (TC 2.A.63) subunit D family.</text>
</comment>
<dbReference type="Proteomes" id="UP000198736">
    <property type="component" value="Unassembled WGS sequence"/>
</dbReference>
<dbReference type="AlphaFoldDB" id="A0A0S4LGG7"/>
<sequence>MVAMMEAFLPWLVTGIPFLGALVSLTRSSDPYRVKMYAIVCSVISLASIVAIANYLPTPPDGFLPLYLLPIAAMVSVLGQPVHENHRLSWIMTLVFLGLGMGALTAENFGLLCLISLMLTIMFLLYRHHTTLWPISWWGIGSFGVGVVGAGVSLAAEPPISSVASLATCAVLLPLMPFHDGYLTALTRLPGSLPPFIVLLLPLLGLHGLAKAMPTMPNEFVTVVSFLALVSSLYGAIKALAQSRVRLLLGYGSVSFFSILWWFVAGAHTATPRAAVLAGAVGLATGGLLVAWQVIRTRYGDDVDPQSISGLASSMPSYGVLLSLLALAAMGLPPFGVFAGFMGLLLTAPPSSTIGLFIALTAWLAASWYIMQMVQQLLFGARRPDLRYADLRYPELASLLIAVLTLLALGLAPTSLYAPDQASSRTIAMERSLAWNR</sequence>
<feature type="transmembrane region" description="Helical" evidence="8">
    <location>
        <begin position="63"/>
        <end position="82"/>
    </location>
</feature>
<feature type="domain" description="NADH:quinone oxidoreductase/Mrp antiporter transmembrane" evidence="9">
    <location>
        <begin position="166"/>
        <end position="357"/>
    </location>
</feature>
<accession>A0A0S4LGG7</accession>
<dbReference type="InterPro" id="IPR001750">
    <property type="entry name" value="ND/Mrp_TM"/>
</dbReference>
<comment type="subcellular location">
    <subcellularLocation>
        <location evidence="1">Cell membrane</location>
        <topology evidence="1">Multi-pass membrane protein</topology>
    </subcellularLocation>
    <subcellularLocation>
        <location evidence="7">Membrane</location>
        <topology evidence="7">Multi-pass membrane protein</topology>
    </subcellularLocation>
</comment>
<keyword evidence="11" id="KW-1185">Reference proteome</keyword>
<evidence type="ECO:0000256" key="4">
    <source>
        <dbReference type="ARBA" id="ARBA00022692"/>
    </source>
</evidence>